<dbReference type="InterPro" id="IPR016024">
    <property type="entry name" value="ARM-type_fold"/>
</dbReference>
<dbReference type="PANTHER" id="PTHR41291">
    <property type="entry name" value="DNA ALKYLATION REPAIR PROTEIN"/>
    <property type="match status" value="1"/>
</dbReference>
<gene>
    <name evidence="1" type="ORF">QQ008_26640</name>
</gene>
<dbReference type="Proteomes" id="UP001172082">
    <property type="component" value="Unassembled WGS sequence"/>
</dbReference>
<protein>
    <submittedName>
        <fullName evidence="1">DNA alkylation repair protein</fullName>
    </submittedName>
</protein>
<organism evidence="1 2">
    <name type="scientific">Splendidivirga corallicola</name>
    <dbReference type="NCBI Taxonomy" id="3051826"/>
    <lineage>
        <taxon>Bacteria</taxon>
        <taxon>Pseudomonadati</taxon>
        <taxon>Bacteroidota</taxon>
        <taxon>Cytophagia</taxon>
        <taxon>Cytophagales</taxon>
        <taxon>Splendidivirgaceae</taxon>
        <taxon>Splendidivirga</taxon>
    </lineage>
</organism>
<dbReference type="InterPro" id="IPR014825">
    <property type="entry name" value="DNA_alkylation"/>
</dbReference>
<dbReference type="RefSeq" id="WP_346755020.1">
    <property type="nucleotide sequence ID" value="NZ_JAUJEA010000014.1"/>
</dbReference>
<dbReference type="PANTHER" id="PTHR41291:SF1">
    <property type="entry name" value="DNA ALKYLATION REPAIR PROTEIN"/>
    <property type="match status" value="1"/>
</dbReference>
<reference evidence="1" key="1">
    <citation type="submission" date="2023-06" db="EMBL/GenBank/DDBJ databases">
        <title>Genomic of Parafulvivirga corallium.</title>
        <authorList>
            <person name="Wang G."/>
        </authorList>
    </citation>
    <scope>NUCLEOTIDE SEQUENCE</scope>
    <source>
        <strain evidence="1">BMA10</strain>
    </source>
</reference>
<accession>A0ABT8KW30</accession>
<proteinExistence type="predicted"/>
<dbReference type="Gene3D" id="1.25.10.90">
    <property type="match status" value="1"/>
</dbReference>
<keyword evidence="2" id="KW-1185">Reference proteome</keyword>
<dbReference type="Pfam" id="PF08713">
    <property type="entry name" value="DNA_alkylation"/>
    <property type="match status" value="1"/>
</dbReference>
<name>A0ABT8KW30_9BACT</name>
<dbReference type="SUPFAM" id="SSF48371">
    <property type="entry name" value="ARM repeat"/>
    <property type="match status" value="1"/>
</dbReference>
<comment type="caution">
    <text evidence="1">The sequence shown here is derived from an EMBL/GenBank/DDBJ whole genome shotgun (WGS) entry which is preliminary data.</text>
</comment>
<evidence type="ECO:0000313" key="2">
    <source>
        <dbReference type="Proteomes" id="UP001172082"/>
    </source>
</evidence>
<sequence length="227" mass="26042">MTVAEVIKALKTLQDPDHVKSLERYAIDNTKALGISTPKIRNLAKSIGKDHRLALELWKSNIHEAKILSTLIAEINLMSSKTMDDWVHDLYSWDICDQACCNLFVFTPFAFEKAMDWSNASQEYVKRAGFVLMAQIAMHVKDAENSDFRDFFDRIEKEADDQRNFVKKAVNWALRQIGKRNLSLNSQAIARAERIKLQGSKSAKWIASDALRELQRDQVQSKLLKKN</sequence>
<dbReference type="CDD" id="cd06561">
    <property type="entry name" value="AlkD_like"/>
    <property type="match status" value="1"/>
</dbReference>
<evidence type="ECO:0000313" key="1">
    <source>
        <dbReference type="EMBL" id="MDN5204996.1"/>
    </source>
</evidence>
<dbReference type="EMBL" id="JAUJEA010000014">
    <property type="protein sequence ID" value="MDN5204996.1"/>
    <property type="molecule type" value="Genomic_DNA"/>
</dbReference>